<evidence type="ECO:0000259" key="7">
    <source>
        <dbReference type="Pfam" id="PF08281"/>
    </source>
</evidence>
<evidence type="ECO:0000259" key="6">
    <source>
        <dbReference type="Pfam" id="PF04542"/>
    </source>
</evidence>
<dbReference type="InterPro" id="IPR013249">
    <property type="entry name" value="RNA_pol_sigma70_r4_t2"/>
</dbReference>
<feature type="domain" description="RNA polymerase sigma factor 70 region 4 type 2" evidence="7">
    <location>
        <begin position="101"/>
        <end position="150"/>
    </location>
</feature>
<evidence type="ECO:0000256" key="1">
    <source>
        <dbReference type="ARBA" id="ARBA00010641"/>
    </source>
</evidence>
<dbReference type="Gene3D" id="1.10.1740.10">
    <property type="match status" value="1"/>
</dbReference>
<dbReference type="Pfam" id="PF08281">
    <property type="entry name" value="Sigma70_r4_2"/>
    <property type="match status" value="1"/>
</dbReference>
<dbReference type="Pfam" id="PF04542">
    <property type="entry name" value="Sigma70_r2"/>
    <property type="match status" value="1"/>
</dbReference>
<dbReference type="CDD" id="cd06171">
    <property type="entry name" value="Sigma70_r4"/>
    <property type="match status" value="1"/>
</dbReference>
<dbReference type="Proteomes" id="UP001597493">
    <property type="component" value="Unassembled WGS sequence"/>
</dbReference>
<sequence>MTLDELWDQYHDHVRNFVREQTRFHPDAEDIVQNVFIKAHRHIDDVRDTGKIRAWLFQIARNGIVDHFRKAKLTEELQDQLPAEDSYEEPDLAQEAVIGLKNVLRRLPDKYREALELSELKGMSQKELSEHLGISYSGAKSRVQRGRELLKEMMTSCCTIESDLYGNIMDYRVVLDEPRLNGKSGRRNEGRNS</sequence>
<dbReference type="InterPro" id="IPR013324">
    <property type="entry name" value="RNA_pol_sigma_r3/r4-like"/>
</dbReference>
<evidence type="ECO:0000256" key="3">
    <source>
        <dbReference type="ARBA" id="ARBA00023082"/>
    </source>
</evidence>
<dbReference type="InterPro" id="IPR039425">
    <property type="entry name" value="RNA_pol_sigma-70-like"/>
</dbReference>
<dbReference type="InterPro" id="IPR013325">
    <property type="entry name" value="RNA_pol_sigma_r2"/>
</dbReference>
<dbReference type="SUPFAM" id="SSF88659">
    <property type="entry name" value="Sigma3 and sigma4 domains of RNA polymerase sigma factors"/>
    <property type="match status" value="1"/>
</dbReference>
<dbReference type="Gene3D" id="1.10.10.10">
    <property type="entry name" value="Winged helix-like DNA-binding domain superfamily/Winged helix DNA-binding domain"/>
    <property type="match status" value="1"/>
</dbReference>
<dbReference type="EMBL" id="JBHUMY010000001">
    <property type="protein sequence ID" value="MFD2658943.1"/>
    <property type="molecule type" value="Genomic_DNA"/>
</dbReference>
<dbReference type="InterPro" id="IPR014284">
    <property type="entry name" value="RNA_pol_sigma-70_dom"/>
</dbReference>
<keyword evidence="4" id="KW-0804">Transcription</keyword>
<reference evidence="9" key="1">
    <citation type="journal article" date="2019" name="Int. J. Syst. Evol. Microbiol.">
        <title>The Global Catalogue of Microorganisms (GCM) 10K type strain sequencing project: providing services to taxonomists for standard genome sequencing and annotation.</title>
        <authorList>
            <consortium name="The Broad Institute Genomics Platform"/>
            <consortium name="The Broad Institute Genome Sequencing Center for Infectious Disease"/>
            <person name="Wu L."/>
            <person name="Ma J."/>
        </authorList>
    </citation>
    <scope>NUCLEOTIDE SEQUENCE [LARGE SCALE GENOMIC DNA]</scope>
    <source>
        <strain evidence="9">TISTR 1827</strain>
    </source>
</reference>
<keyword evidence="2" id="KW-0805">Transcription regulation</keyword>
<evidence type="ECO:0000256" key="5">
    <source>
        <dbReference type="NCBIfam" id="TIGR02959"/>
    </source>
</evidence>
<dbReference type="InterPro" id="IPR014304">
    <property type="entry name" value="RNA_pol_sigma-Z"/>
</dbReference>
<dbReference type="RefSeq" id="WP_379268980.1">
    <property type="nucleotide sequence ID" value="NZ_JBHUGT010000050.1"/>
</dbReference>
<name>A0ABW5QSL1_9BACL</name>
<feature type="domain" description="RNA polymerase sigma-70 region 2" evidence="6">
    <location>
        <begin position="6"/>
        <end position="72"/>
    </location>
</feature>
<dbReference type="InterPro" id="IPR036388">
    <property type="entry name" value="WH-like_DNA-bd_sf"/>
</dbReference>
<proteinExistence type="inferred from homology"/>
<protein>
    <recommendedName>
        <fullName evidence="5">RNA polymerase sigma factor SigZ</fullName>
    </recommendedName>
</protein>
<dbReference type="PANTHER" id="PTHR43133">
    <property type="entry name" value="RNA POLYMERASE ECF-TYPE SIGMA FACTO"/>
    <property type="match status" value="1"/>
</dbReference>
<dbReference type="NCBIfam" id="TIGR02959">
    <property type="entry name" value="SigZ"/>
    <property type="match status" value="1"/>
</dbReference>
<evidence type="ECO:0000313" key="9">
    <source>
        <dbReference type="Proteomes" id="UP001597493"/>
    </source>
</evidence>
<comment type="similarity">
    <text evidence="1">Belongs to the sigma-70 factor family. ECF subfamily.</text>
</comment>
<dbReference type="PANTHER" id="PTHR43133:SF62">
    <property type="entry name" value="RNA POLYMERASE SIGMA FACTOR SIGZ"/>
    <property type="match status" value="1"/>
</dbReference>
<comment type="caution">
    <text evidence="8">The sequence shown here is derived from an EMBL/GenBank/DDBJ whole genome shotgun (WGS) entry which is preliminary data.</text>
</comment>
<evidence type="ECO:0000313" key="8">
    <source>
        <dbReference type="EMBL" id="MFD2658943.1"/>
    </source>
</evidence>
<keyword evidence="3" id="KW-0731">Sigma factor</keyword>
<dbReference type="InterPro" id="IPR007627">
    <property type="entry name" value="RNA_pol_sigma70_r2"/>
</dbReference>
<keyword evidence="9" id="KW-1185">Reference proteome</keyword>
<organism evidence="8 9">
    <name type="scientific">Paenibacillus thailandensis</name>
    <dbReference type="NCBI Taxonomy" id="393250"/>
    <lineage>
        <taxon>Bacteria</taxon>
        <taxon>Bacillati</taxon>
        <taxon>Bacillota</taxon>
        <taxon>Bacilli</taxon>
        <taxon>Bacillales</taxon>
        <taxon>Paenibacillaceae</taxon>
        <taxon>Paenibacillus</taxon>
    </lineage>
</organism>
<evidence type="ECO:0000256" key="2">
    <source>
        <dbReference type="ARBA" id="ARBA00023015"/>
    </source>
</evidence>
<gene>
    <name evidence="8" type="primary">sigZ</name>
    <name evidence="8" type="ORF">ACFSW5_01540</name>
</gene>
<accession>A0ABW5QSL1</accession>
<dbReference type="SUPFAM" id="SSF88946">
    <property type="entry name" value="Sigma2 domain of RNA polymerase sigma factors"/>
    <property type="match status" value="1"/>
</dbReference>
<evidence type="ECO:0000256" key="4">
    <source>
        <dbReference type="ARBA" id="ARBA00023163"/>
    </source>
</evidence>
<dbReference type="NCBIfam" id="TIGR02937">
    <property type="entry name" value="sigma70-ECF"/>
    <property type="match status" value="1"/>
</dbReference>